<keyword evidence="1" id="KW-0723">Serine/threonine-protein kinase</keyword>
<gene>
    <name evidence="7" type="ORF">PGLA1383_LOCUS1708</name>
</gene>
<dbReference type="PROSITE" id="PS50011">
    <property type="entry name" value="PROTEIN_KINASE_DOM"/>
    <property type="match status" value="1"/>
</dbReference>
<dbReference type="InterPro" id="IPR000719">
    <property type="entry name" value="Prot_kinase_dom"/>
</dbReference>
<feature type="domain" description="Protein kinase" evidence="6">
    <location>
        <begin position="24"/>
        <end position="346"/>
    </location>
</feature>
<dbReference type="AlphaFoldDB" id="A0A813D595"/>
<protein>
    <recommendedName>
        <fullName evidence="6">Protein kinase domain-containing protein</fullName>
    </recommendedName>
</protein>
<dbReference type="OrthoDB" id="424012at2759"/>
<dbReference type="PANTHER" id="PTHR24349">
    <property type="entry name" value="SERINE/THREONINE-PROTEIN KINASE"/>
    <property type="match status" value="1"/>
</dbReference>
<dbReference type="SMART" id="SM00220">
    <property type="entry name" value="S_TKc"/>
    <property type="match status" value="1"/>
</dbReference>
<comment type="caution">
    <text evidence="7">The sequence shown here is derived from an EMBL/GenBank/DDBJ whole genome shotgun (WGS) entry which is preliminary data.</text>
</comment>
<reference evidence="7" key="1">
    <citation type="submission" date="2021-02" db="EMBL/GenBank/DDBJ databases">
        <authorList>
            <person name="Dougan E. K."/>
            <person name="Rhodes N."/>
            <person name="Thang M."/>
            <person name="Chan C."/>
        </authorList>
    </citation>
    <scope>NUCLEOTIDE SEQUENCE</scope>
</reference>
<keyword evidence="8" id="KW-1185">Reference proteome</keyword>
<keyword evidence="2" id="KW-0808">Transferase</keyword>
<dbReference type="InterPro" id="IPR011009">
    <property type="entry name" value="Kinase-like_dom_sf"/>
</dbReference>
<evidence type="ECO:0000256" key="3">
    <source>
        <dbReference type="ARBA" id="ARBA00022741"/>
    </source>
</evidence>
<evidence type="ECO:0000259" key="6">
    <source>
        <dbReference type="PROSITE" id="PS50011"/>
    </source>
</evidence>
<accession>A0A813D595</accession>
<dbReference type="GO" id="GO:0004674">
    <property type="term" value="F:protein serine/threonine kinase activity"/>
    <property type="evidence" value="ECO:0007669"/>
    <property type="project" value="UniProtKB-KW"/>
</dbReference>
<keyword evidence="3" id="KW-0547">Nucleotide-binding</keyword>
<dbReference type="Gene3D" id="1.10.510.10">
    <property type="entry name" value="Transferase(Phosphotransferase) domain 1"/>
    <property type="match status" value="1"/>
</dbReference>
<evidence type="ECO:0000313" key="8">
    <source>
        <dbReference type="Proteomes" id="UP000654075"/>
    </source>
</evidence>
<evidence type="ECO:0000256" key="1">
    <source>
        <dbReference type="ARBA" id="ARBA00022527"/>
    </source>
</evidence>
<dbReference type="EMBL" id="CAJNNV010000461">
    <property type="protein sequence ID" value="CAE8582715.1"/>
    <property type="molecule type" value="Genomic_DNA"/>
</dbReference>
<keyword evidence="4" id="KW-0418">Kinase</keyword>
<dbReference type="GO" id="GO:0005524">
    <property type="term" value="F:ATP binding"/>
    <property type="evidence" value="ECO:0007669"/>
    <property type="project" value="UniProtKB-KW"/>
</dbReference>
<dbReference type="InterPro" id="IPR050205">
    <property type="entry name" value="CDPK_Ser/Thr_kinases"/>
</dbReference>
<proteinExistence type="predicted"/>
<organism evidence="7 8">
    <name type="scientific">Polarella glacialis</name>
    <name type="common">Dinoflagellate</name>
    <dbReference type="NCBI Taxonomy" id="89957"/>
    <lineage>
        <taxon>Eukaryota</taxon>
        <taxon>Sar</taxon>
        <taxon>Alveolata</taxon>
        <taxon>Dinophyceae</taxon>
        <taxon>Suessiales</taxon>
        <taxon>Suessiaceae</taxon>
        <taxon>Polarella</taxon>
    </lineage>
</organism>
<dbReference type="Pfam" id="PF00069">
    <property type="entry name" value="Pkinase"/>
    <property type="match status" value="1"/>
</dbReference>
<dbReference type="SUPFAM" id="SSF56112">
    <property type="entry name" value="Protein kinase-like (PK-like)"/>
    <property type="match status" value="1"/>
</dbReference>
<dbReference type="Proteomes" id="UP000654075">
    <property type="component" value="Unassembled WGS sequence"/>
</dbReference>
<name>A0A813D595_POLGL</name>
<evidence type="ECO:0000256" key="5">
    <source>
        <dbReference type="ARBA" id="ARBA00022840"/>
    </source>
</evidence>
<evidence type="ECO:0000313" key="7">
    <source>
        <dbReference type="EMBL" id="CAE8582715.1"/>
    </source>
</evidence>
<keyword evidence="5" id="KW-0067">ATP-binding</keyword>
<evidence type="ECO:0000256" key="4">
    <source>
        <dbReference type="ARBA" id="ARBA00022777"/>
    </source>
</evidence>
<sequence>MRKIHNSLGNFFFLLPPRNFGEYFRIEAPIGQGAYGTVFRATATEGLKTLQSEHLGQQMNRSDSSSSVWSCDEALPTEAIICLLRPGQQYAVKRIRRPSKGVAEEITLSFLTISAERHIEFVKSLSDPQKRGDHIVAILAVFLEVPHTIFQVMEVLEGPDLFDWVAGLTTTVAEREAALLAQQILVSVHYLHRKVGALHRDIKPENFGFVSPVVPKAPLPKLKLFDLGLAWVLKEPISDANEKVLLPLKCSGTKVYIAPETWEGQSGPASDVWGCGLVVYLLLCRDLPFGLLSPDCNPRQEIPTRSLAIPSELGLSEQAKSFLASLLEKAPERRATTRAALADSWLLHTAESSPSTVPQAQCASMPARSRGSQTSVFQNVLIASESLKRL</sequence>
<evidence type="ECO:0000256" key="2">
    <source>
        <dbReference type="ARBA" id="ARBA00022679"/>
    </source>
</evidence>